<feature type="domain" description="Flagellar attachment zone protein 1 conserved" evidence="2">
    <location>
        <begin position="725"/>
        <end position="812"/>
    </location>
</feature>
<feature type="domain" description="Flagellar attachment zone protein 1 conserved" evidence="2">
    <location>
        <begin position="631"/>
        <end position="714"/>
    </location>
</feature>
<reference evidence="3 4" key="1">
    <citation type="submission" date="2017-03" db="EMBL/GenBank/DDBJ databases">
        <title>An alternative strategy for trypanosome survival in the mammalian bloodstream revealed through genome and transcriptome analysis of the ubiquitous bovine parasite Trypanosoma (Megatrypanum) theileri.</title>
        <authorList>
            <person name="Kelly S."/>
            <person name="Ivens A."/>
            <person name="Mott A."/>
            <person name="O'Neill E."/>
            <person name="Emms D."/>
            <person name="Macleod O."/>
            <person name="Voorheis P."/>
            <person name="Matthews J."/>
            <person name="Matthews K."/>
            <person name="Carrington M."/>
        </authorList>
    </citation>
    <scope>NUCLEOTIDE SEQUENCE [LARGE SCALE GENOMIC DNA]</scope>
    <source>
        <strain evidence="3">Edinburgh</strain>
    </source>
</reference>
<dbReference type="Proteomes" id="UP000192257">
    <property type="component" value="Unassembled WGS sequence"/>
</dbReference>
<dbReference type="GO" id="GO:0008569">
    <property type="term" value="F:minus-end-directed microtubule motor activity"/>
    <property type="evidence" value="ECO:0007669"/>
    <property type="project" value="TreeGrafter"/>
</dbReference>
<keyword evidence="1" id="KW-0175">Coiled coil</keyword>
<evidence type="ECO:0000256" key="1">
    <source>
        <dbReference type="SAM" id="Coils"/>
    </source>
</evidence>
<feature type="domain" description="Flagellar attachment zone protein 1 conserved" evidence="2">
    <location>
        <begin position="440"/>
        <end position="525"/>
    </location>
</feature>
<dbReference type="GeneID" id="39981290"/>
<evidence type="ECO:0000313" key="4">
    <source>
        <dbReference type="Proteomes" id="UP000192257"/>
    </source>
</evidence>
<dbReference type="GO" id="GO:0030286">
    <property type="term" value="C:dynein complex"/>
    <property type="evidence" value="ECO:0007669"/>
    <property type="project" value="InterPro"/>
</dbReference>
<name>A0A1X0P7D5_9TRYP</name>
<dbReference type="PANTHER" id="PTHR10676">
    <property type="entry name" value="DYNEIN HEAVY CHAIN FAMILY PROTEIN"/>
    <property type="match status" value="1"/>
</dbReference>
<dbReference type="InterPro" id="IPR026983">
    <property type="entry name" value="DHC"/>
</dbReference>
<dbReference type="OrthoDB" id="260030at2759"/>
<dbReference type="GO" id="GO:0051959">
    <property type="term" value="F:dynein light intermediate chain binding"/>
    <property type="evidence" value="ECO:0007669"/>
    <property type="project" value="InterPro"/>
</dbReference>
<dbReference type="EMBL" id="NBCO01000002">
    <property type="protein sequence ID" value="ORC92866.1"/>
    <property type="molecule type" value="Genomic_DNA"/>
</dbReference>
<feature type="domain" description="Flagellar attachment zone protein 1 conserved" evidence="2">
    <location>
        <begin position="823"/>
        <end position="913"/>
    </location>
</feature>
<comment type="caution">
    <text evidence="3">The sequence shown here is derived from an EMBL/GenBank/DDBJ whole genome shotgun (WGS) entry which is preliminary data.</text>
</comment>
<dbReference type="InterPro" id="IPR056614">
    <property type="entry name" value="FAZ1_cons"/>
</dbReference>
<protein>
    <submittedName>
        <fullName evidence="3">Microtubule-associated protein Gb4</fullName>
    </submittedName>
</protein>
<gene>
    <name evidence="3" type="ORF">TM35_000021920</name>
</gene>
<dbReference type="AlphaFoldDB" id="A0A1X0P7D5"/>
<feature type="domain" description="Flagellar attachment zone protein 1 conserved" evidence="2">
    <location>
        <begin position="535"/>
        <end position="619"/>
    </location>
</feature>
<dbReference type="Pfam" id="PF23398">
    <property type="entry name" value="FAZ1_cons"/>
    <property type="match status" value="7"/>
</dbReference>
<dbReference type="GO" id="GO:0060294">
    <property type="term" value="P:cilium movement involved in cell motility"/>
    <property type="evidence" value="ECO:0007669"/>
    <property type="project" value="TreeGrafter"/>
</dbReference>
<dbReference type="GO" id="GO:0045505">
    <property type="term" value="F:dynein intermediate chain binding"/>
    <property type="evidence" value="ECO:0007669"/>
    <property type="project" value="InterPro"/>
</dbReference>
<feature type="coiled-coil region" evidence="1">
    <location>
        <begin position="252"/>
        <end position="300"/>
    </location>
</feature>
<organism evidence="3 4">
    <name type="scientific">Trypanosoma theileri</name>
    <dbReference type="NCBI Taxonomy" id="67003"/>
    <lineage>
        <taxon>Eukaryota</taxon>
        <taxon>Discoba</taxon>
        <taxon>Euglenozoa</taxon>
        <taxon>Kinetoplastea</taxon>
        <taxon>Metakinetoplastina</taxon>
        <taxon>Trypanosomatida</taxon>
        <taxon>Trypanosomatidae</taxon>
        <taxon>Trypanosoma</taxon>
    </lineage>
</organism>
<feature type="coiled-coil region" evidence="1">
    <location>
        <begin position="84"/>
        <end position="118"/>
    </location>
</feature>
<feature type="domain" description="Flagellar attachment zone protein 1 conserved" evidence="2">
    <location>
        <begin position="921"/>
        <end position="1011"/>
    </location>
</feature>
<accession>A0A1X0P7D5</accession>
<proteinExistence type="predicted"/>
<evidence type="ECO:0000313" key="3">
    <source>
        <dbReference type="EMBL" id="ORC92866.1"/>
    </source>
</evidence>
<dbReference type="VEuPathDB" id="TriTrypDB:TM35_000021920"/>
<evidence type="ECO:0000259" key="2">
    <source>
        <dbReference type="Pfam" id="PF23398"/>
    </source>
</evidence>
<dbReference type="Gene3D" id="1.20.920.20">
    <property type="match status" value="1"/>
</dbReference>
<sequence length="1054" mass="121959">MPSDTYIKAVDKSVENLRVGDFVAVATQRADGKKVHWTLGTVDSAPYMHDIEVRLWEKRRDEETMDDQQDAMETEEGREIVERIGRVKKELSESMQQAAELTEQLRERRRNIMIASNEAEKHVAQSRAAVQAASLDVDNISYRNWQELKSYRVPPKMVTTILRAVMLLLGEDGASTWPQMQRILRDVHFKSRIIDYDPGEMLTTERCEYILRECVRKRSFQYDRAVHGSQAMGPIYYWVLAQLDSCEAAREQHRVEKQMAVQKKELREVMKEINEQQQRMAEYQIMMEKADEQLLAYRERQRKTSGKASSVSSSNNYDAALERYKNSFAGAANKKYLLPAFYTWQPTDYCIVVVRRNALVGFGPVHEKKYTEGNELDEQQIRLLDIAIQRNQRNLNALSQNNEERARLLKQEEKEFEEGIFKKTKNDGEDDTALIRDLLQCQVDGENWKQVLDLKRAAVVDTFVEETAEALELPEKNITVLEVKCREQPAALVVDTEVLHDGLRSKEELRDTIDSFPYPKLHALYGITSANLMDHNMLFKGELWEQILQENKEEVERAFNRDTINALYLEDNDNISVKSTEYNNGLYVVYKVQTITKTENEITSAVDAYDYPEIWALYVSYQEKLPVILERVFTGEKWDEVLQKERPKLSNAFQKDSSKALDLPKTNVKVVSMTATEEQLAVKYTAQDERRGPEEVSNVLAKCPYSTLNEIYKNSTTDKSSWKETVHEAQFEGEDWDYTAELIEPKIKEAVAKETAAALQCAPEDVTDVQLLTTPKKLRAIVRVRHDPSLKETQINDIIRDHPYNGVWMLYKIRPFDESKKLETAHELDFEGEKWKSVVEKRRAEVEEAVVYETALALDCNREDVTGVELDPVPQALVAIVKIRHTPQFKRDRIKELLQQHEFTKLWELYEDRPAGDKTMETRHELGFEGTDWDYVVEQHPKEVEEAVASETARALEGEREDVTKVELAPAPHALIAFVTVQHSPQLGKEDIKTKLTAYPYNELWALYEERPHDSSELTKKFEGDDWDLVVENNREKLERAFRKETADALGVSP</sequence>
<dbReference type="GO" id="GO:0097729">
    <property type="term" value="C:9+2 motile cilium"/>
    <property type="evidence" value="ECO:0007669"/>
    <property type="project" value="TreeGrafter"/>
</dbReference>
<feature type="domain" description="Flagellar attachment zone protein 1 conserved" evidence="2">
    <location>
        <begin position="1017"/>
        <end position="1053"/>
    </location>
</feature>
<dbReference type="STRING" id="67003.A0A1X0P7D5"/>
<dbReference type="RefSeq" id="XP_028886932.1">
    <property type="nucleotide sequence ID" value="XM_029021510.1"/>
</dbReference>
<feature type="non-terminal residue" evidence="3">
    <location>
        <position position="1054"/>
    </location>
</feature>
<keyword evidence="4" id="KW-1185">Reference proteome</keyword>